<dbReference type="STRING" id="747725.A0A168JFD1"/>
<gene>
    <name evidence="2" type="ORF">MUCCIDRAFT_84763</name>
</gene>
<comment type="caution">
    <text evidence="2">The sequence shown here is derived from an EMBL/GenBank/DDBJ whole genome shotgun (WGS) entry which is preliminary data.</text>
</comment>
<reference evidence="2 3" key="1">
    <citation type="submission" date="2015-06" db="EMBL/GenBank/DDBJ databases">
        <title>Expansion of signal transduction pathways in fungi by whole-genome duplication.</title>
        <authorList>
            <consortium name="DOE Joint Genome Institute"/>
            <person name="Corrochano L.M."/>
            <person name="Kuo A."/>
            <person name="Marcet-Houben M."/>
            <person name="Polaino S."/>
            <person name="Salamov A."/>
            <person name="Villalobos J.M."/>
            <person name="Alvarez M.I."/>
            <person name="Avalos J."/>
            <person name="Benito E.P."/>
            <person name="Benoit I."/>
            <person name="Burger G."/>
            <person name="Camino L.P."/>
            <person name="Canovas D."/>
            <person name="Cerda-Olmedo E."/>
            <person name="Cheng J.-F."/>
            <person name="Dominguez A."/>
            <person name="Elias M."/>
            <person name="Eslava A.P."/>
            <person name="Glaser F."/>
            <person name="Grimwood J."/>
            <person name="Gutierrez G."/>
            <person name="Heitman J."/>
            <person name="Henrissat B."/>
            <person name="Iturriaga E.A."/>
            <person name="Lang B.F."/>
            <person name="Lavin J.L."/>
            <person name="Lee S."/>
            <person name="Li W."/>
            <person name="Lindquist E."/>
            <person name="Lopez-Garcia S."/>
            <person name="Luque E.M."/>
            <person name="Marcos A.T."/>
            <person name="Martin J."/>
            <person name="Mccluskey K."/>
            <person name="Medina H.R."/>
            <person name="Miralles-Duran A."/>
            <person name="Miyazaki A."/>
            <person name="Munoz-Torres E."/>
            <person name="Oguiza J.A."/>
            <person name="Ohm R."/>
            <person name="Olmedo M."/>
            <person name="Orejas M."/>
            <person name="Ortiz-Castellanos L."/>
            <person name="Pisabarro A.G."/>
            <person name="Rodriguez-Romero J."/>
            <person name="Ruiz-Herrera J."/>
            <person name="Ruiz-Vazquez R."/>
            <person name="Sanz C."/>
            <person name="Schackwitz W."/>
            <person name="Schmutz J."/>
            <person name="Shahriari M."/>
            <person name="Shelest E."/>
            <person name="Silva-Franco F."/>
            <person name="Soanes D."/>
            <person name="Syed K."/>
            <person name="Tagua V.G."/>
            <person name="Talbot N.J."/>
            <person name="Thon M."/>
            <person name="De Vries R.P."/>
            <person name="Wiebenga A."/>
            <person name="Yadav J.S."/>
            <person name="Braun E.L."/>
            <person name="Baker S."/>
            <person name="Garre V."/>
            <person name="Horwitz B."/>
            <person name="Torres-Martinez S."/>
            <person name="Idnurm A."/>
            <person name="Herrera-Estrella A."/>
            <person name="Gabaldon T."/>
            <person name="Grigoriev I.V."/>
        </authorList>
    </citation>
    <scope>NUCLEOTIDE SEQUENCE [LARGE SCALE GENOMIC DNA]</scope>
    <source>
        <strain evidence="2 3">CBS 277.49</strain>
    </source>
</reference>
<protein>
    <submittedName>
        <fullName evidence="2">Uncharacterized protein</fullName>
    </submittedName>
</protein>
<accession>A0A168JFD1</accession>
<evidence type="ECO:0000256" key="1">
    <source>
        <dbReference type="SAM" id="MobiDB-lite"/>
    </source>
</evidence>
<feature type="region of interest" description="Disordered" evidence="1">
    <location>
        <begin position="398"/>
        <end position="436"/>
    </location>
</feature>
<sequence>MFTNYRRFKPNYENEIEVFHFKAEAEFSEWYDNNPLCHATWIQQTRNYSKKVVPPGAIIVNPKDLKYTDFTDFKRCDHHGKKLASPSAPVGENEENWVVKRRKTTSIKVGCKANLKIKCFNDDSFEEHVDKHINWKGIKNLLRLEDTKLAEMENQDTLSEIPVAMIIDYQDVQNAVLAKLNAVARKHKFDKNSVILWLEYLKENGYEAMLDIPDNPHAPLVLAWYSPWHKKHYLKRINFELRMVDSQLRLSIVNAIVVPKAFEQASDHSIIRAYTLNPEGRVMLKASSLLLSEVVKGIYDLRLSQPSDALTITATGNLIPYNQHKYPGQRQYYPSIMIVDEMSLMSGRVNIPIRVKQMMDEEVAAIHKVSNIPLYNGPLTSSTTIYPGSTPYYHILSGHSDSSQETDDTAHTTEATSKPDAFIFSGPSLKSDTSSRQGFKKFLDNASIFRKRTVDTPDDEYLKKARGYERPTWKPRNVPSVDSSKSQATNETTSDTGSKQHSHRLPRKASSVKRYTQ</sequence>
<dbReference type="EMBL" id="AMYB01000006">
    <property type="protein sequence ID" value="OAD01114.1"/>
    <property type="molecule type" value="Genomic_DNA"/>
</dbReference>
<feature type="region of interest" description="Disordered" evidence="1">
    <location>
        <begin position="466"/>
        <end position="517"/>
    </location>
</feature>
<dbReference type="OrthoDB" id="2226888at2759"/>
<name>A0A168JFD1_MUCCL</name>
<keyword evidence="3" id="KW-1185">Reference proteome</keyword>
<feature type="compositionally biased region" description="Polar residues" evidence="1">
    <location>
        <begin position="480"/>
        <end position="499"/>
    </location>
</feature>
<proteinExistence type="predicted"/>
<dbReference type="Proteomes" id="UP000077051">
    <property type="component" value="Unassembled WGS sequence"/>
</dbReference>
<dbReference type="AlphaFoldDB" id="A0A168JFD1"/>
<organism evidence="2 3">
    <name type="scientific">Mucor lusitanicus CBS 277.49</name>
    <dbReference type="NCBI Taxonomy" id="747725"/>
    <lineage>
        <taxon>Eukaryota</taxon>
        <taxon>Fungi</taxon>
        <taxon>Fungi incertae sedis</taxon>
        <taxon>Mucoromycota</taxon>
        <taxon>Mucoromycotina</taxon>
        <taxon>Mucoromycetes</taxon>
        <taxon>Mucorales</taxon>
        <taxon>Mucorineae</taxon>
        <taxon>Mucoraceae</taxon>
        <taxon>Mucor</taxon>
    </lineage>
</organism>
<dbReference type="VEuPathDB" id="FungiDB:MUCCIDRAFT_84763"/>
<feature type="compositionally biased region" description="Basic residues" evidence="1">
    <location>
        <begin position="500"/>
        <end position="517"/>
    </location>
</feature>
<evidence type="ECO:0000313" key="2">
    <source>
        <dbReference type="EMBL" id="OAD01114.1"/>
    </source>
</evidence>
<evidence type="ECO:0000313" key="3">
    <source>
        <dbReference type="Proteomes" id="UP000077051"/>
    </source>
</evidence>